<keyword evidence="1" id="KW-1133">Transmembrane helix</keyword>
<dbReference type="Proteomes" id="UP000280066">
    <property type="component" value="Unassembled WGS sequence"/>
</dbReference>
<reference evidence="2 3" key="1">
    <citation type="submission" date="2018-12" db="EMBL/GenBank/DDBJ databases">
        <authorList>
            <person name="Feng G."/>
            <person name="Zhu H."/>
        </authorList>
    </citation>
    <scope>NUCLEOTIDE SEQUENCE [LARGE SCALE GENOMIC DNA]</scope>
    <source>
        <strain evidence="2 3">9PBR-2</strain>
    </source>
</reference>
<dbReference type="RefSeq" id="WP_125433544.1">
    <property type="nucleotide sequence ID" value="NZ_RWIS01000018.1"/>
</dbReference>
<organism evidence="2 3">
    <name type="scientific">Hymenobacter metallilatus</name>
    <dbReference type="NCBI Taxonomy" id="2493666"/>
    <lineage>
        <taxon>Bacteria</taxon>
        <taxon>Pseudomonadati</taxon>
        <taxon>Bacteroidota</taxon>
        <taxon>Cytophagia</taxon>
        <taxon>Cytophagales</taxon>
        <taxon>Hymenobacteraceae</taxon>
        <taxon>Hymenobacter</taxon>
    </lineage>
</organism>
<evidence type="ECO:0000313" key="3">
    <source>
        <dbReference type="Proteomes" id="UP000280066"/>
    </source>
</evidence>
<evidence type="ECO:0000256" key="1">
    <source>
        <dbReference type="SAM" id="Phobius"/>
    </source>
</evidence>
<dbReference type="EMBL" id="RWIS01000018">
    <property type="protein sequence ID" value="RSK24188.1"/>
    <property type="molecule type" value="Genomic_DNA"/>
</dbReference>
<evidence type="ECO:0000313" key="2">
    <source>
        <dbReference type="EMBL" id="RSK24188.1"/>
    </source>
</evidence>
<dbReference type="Gene3D" id="1.10.220.10">
    <property type="entry name" value="Annexin"/>
    <property type="match status" value="1"/>
</dbReference>
<name>A0A428IYH8_9BACT</name>
<keyword evidence="3" id="KW-1185">Reference proteome</keyword>
<dbReference type="GO" id="GO:0005544">
    <property type="term" value="F:calcium-dependent phospholipid binding"/>
    <property type="evidence" value="ECO:0007669"/>
    <property type="project" value="InterPro"/>
</dbReference>
<keyword evidence="1" id="KW-0472">Membrane</keyword>
<dbReference type="AlphaFoldDB" id="A0A428IYH8"/>
<keyword evidence="1" id="KW-0812">Transmembrane</keyword>
<gene>
    <name evidence="2" type="ORF">EI290_20625</name>
</gene>
<dbReference type="OrthoDB" id="894235at2"/>
<sequence length="226" mass="24705">MLPVLATSTAVSTLASSRVMRYLLTGGFFLAVAGGAFLLFRKILQTMQRDKAIKDVGANSADGLALAFASRCYAAMNSGHEWWNDWFGDGTDEEALYQVARDMRSNNVPFVLVANKYKALYTRDLYADLTAELATDEMAQFQAALSTGLGNVLDPGLLVTQQLITTAPSTILDDKLEPVSQTGPRTRLGPHDETMMLPGGRVLHGFLYQNQRRYVAAPTVQLVPLI</sequence>
<proteinExistence type="predicted"/>
<accession>A0A428IYH8</accession>
<dbReference type="InterPro" id="IPR037104">
    <property type="entry name" value="Annexin_sf"/>
</dbReference>
<feature type="transmembrane region" description="Helical" evidence="1">
    <location>
        <begin position="20"/>
        <end position="40"/>
    </location>
</feature>
<protein>
    <submittedName>
        <fullName evidence="2">Uncharacterized protein</fullName>
    </submittedName>
</protein>
<comment type="caution">
    <text evidence="2">The sequence shown here is derived from an EMBL/GenBank/DDBJ whole genome shotgun (WGS) entry which is preliminary data.</text>
</comment>
<dbReference type="GO" id="GO:0005509">
    <property type="term" value="F:calcium ion binding"/>
    <property type="evidence" value="ECO:0007669"/>
    <property type="project" value="InterPro"/>
</dbReference>